<dbReference type="PANTHER" id="PTHR43737">
    <property type="entry name" value="BLL7424 PROTEIN"/>
    <property type="match status" value="1"/>
</dbReference>
<proteinExistence type="predicted"/>
<organism evidence="1">
    <name type="scientific">marine metagenome</name>
    <dbReference type="NCBI Taxonomy" id="408172"/>
    <lineage>
        <taxon>unclassified sequences</taxon>
        <taxon>metagenomes</taxon>
        <taxon>ecological metagenomes</taxon>
    </lineage>
</organism>
<dbReference type="Pfam" id="PF07394">
    <property type="entry name" value="DUF1501"/>
    <property type="match status" value="1"/>
</dbReference>
<dbReference type="PANTHER" id="PTHR43737:SF1">
    <property type="entry name" value="DUF1501 DOMAIN-CONTAINING PROTEIN"/>
    <property type="match status" value="1"/>
</dbReference>
<reference evidence="1" key="1">
    <citation type="submission" date="2018-05" db="EMBL/GenBank/DDBJ databases">
        <authorList>
            <person name="Lanie J.A."/>
            <person name="Ng W.-L."/>
            <person name="Kazmierczak K.M."/>
            <person name="Andrzejewski T.M."/>
            <person name="Davidsen T.M."/>
            <person name="Wayne K.J."/>
            <person name="Tettelin H."/>
            <person name="Glass J.I."/>
            <person name="Rusch D."/>
            <person name="Podicherti R."/>
            <person name="Tsui H.-C.T."/>
            <person name="Winkler M.E."/>
        </authorList>
    </citation>
    <scope>NUCLEOTIDE SEQUENCE</scope>
</reference>
<evidence type="ECO:0008006" key="2">
    <source>
        <dbReference type="Google" id="ProtNLM"/>
    </source>
</evidence>
<protein>
    <recommendedName>
        <fullName evidence="2">DUF1501 domain-containing protein</fullName>
    </recommendedName>
</protein>
<sequence length="378" mass="41421">MVTAARKPSLVVIQLSGGNDAMNTVVPYTDGIYHDSRKTIHLTEENVIDLNGTLGLNPSMGPMKSLWDAGKMAIINGVGYPKPNRSHFRSMDIWHTAESDHIADSGWLGRTIRELDPGAENVITGINFGRGLPRALHCKGVPVASVGNLETYGLMPDIADRATRDLAVDVFARMYGPDDSRDSVLQAISETGMGAYLGADILRAAPEAYSSTIEFEADVPIAQNLRDISQVLLADLGTRVFYTQHAGYDTHAGELENHAQLWHELSTAVSDFMADLEEHGRGEDAVVMIFSEFGRRIQDNGSGTDHGSGGAAFVLGNAVKGGFYGEYPSLELSEQVQGDMRFNNDFRGIYATLLDQWMDIDPSTILNDNYEQFDLFRR</sequence>
<name>A0A382FDP3_9ZZZZ</name>
<evidence type="ECO:0000313" key="1">
    <source>
        <dbReference type="EMBL" id="SVB60815.1"/>
    </source>
</evidence>
<dbReference type="EMBL" id="UINC01049257">
    <property type="protein sequence ID" value="SVB60815.1"/>
    <property type="molecule type" value="Genomic_DNA"/>
</dbReference>
<dbReference type="AlphaFoldDB" id="A0A382FDP3"/>
<accession>A0A382FDP3</accession>
<gene>
    <name evidence="1" type="ORF">METZ01_LOCUS213669</name>
</gene>
<dbReference type="InterPro" id="IPR010869">
    <property type="entry name" value="DUF1501"/>
</dbReference>